<dbReference type="STRING" id="349064.SAMN05660429_01226"/>
<dbReference type="Gene3D" id="3.30.70.1290">
    <property type="entry name" value="Transposase IS200-like"/>
    <property type="match status" value="1"/>
</dbReference>
<dbReference type="SMART" id="SM01321">
    <property type="entry name" value="Y1_Tnp"/>
    <property type="match status" value="1"/>
</dbReference>
<dbReference type="Proteomes" id="UP000199308">
    <property type="component" value="Unassembled WGS sequence"/>
</dbReference>
<dbReference type="PANTHER" id="PTHR34322:SF2">
    <property type="entry name" value="TRANSPOSASE IS200-LIKE DOMAIN-CONTAINING PROTEIN"/>
    <property type="match status" value="1"/>
</dbReference>
<dbReference type="InterPro" id="IPR036515">
    <property type="entry name" value="Transposase_17_sf"/>
</dbReference>
<name>A0A1I0CL76_THASX</name>
<dbReference type="PANTHER" id="PTHR34322">
    <property type="entry name" value="TRANSPOSASE, Y1_TNP DOMAIN-CONTAINING"/>
    <property type="match status" value="1"/>
</dbReference>
<dbReference type="OrthoDB" id="9814067at2"/>
<evidence type="ECO:0000313" key="2">
    <source>
        <dbReference type="EMBL" id="SET19944.1"/>
    </source>
</evidence>
<sequence length="316" mass="36428">MTIARSNQICLHTTTYYHCVSRCVRRAFLCGKDRISGKSYEHRRAWVEHRMLSLARSFCIEICAYAIMHNHTHIVLNVKKDLAESLTDTEVINRWHKLTKGTHLTRQFIQEGSVPEPLKSQLKCDIEKFRSRLFSISWFMKLLNEFIAKHANIEDECTGRFWEGRFVSQPLLDEKAVLACMAYVDLNPVRAGIVRNVKAGQYTSISRRLAGRGQCLMPFAAENTRKSSSASPFSITFGDYLSIINIKLKQENVVAINATQILSKIGFDLRTWRQVTQNFELYFYGAVGTVSSLDKFIKNTRRKRRPNVQNAKKYFG</sequence>
<accession>A0A1I0CL76</accession>
<dbReference type="SUPFAM" id="SSF143422">
    <property type="entry name" value="Transposase IS200-like"/>
    <property type="match status" value="1"/>
</dbReference>
<reference evidence="2 3" key="1">
    <citation type="submission" date="2016-10" db="EMBL/GenBank/DDBJ databases">
        <authorList>
            <person name="de Groot N.N."/>
        </authorList>
    </citation>
    <scope>NUCLEOTIDE SEQUENCE [LARGE SCALE GENOMIC DNA]</scope>
    <source>
        <strain evidence="2 3">DSM 19706</strain>
    </source>
</reference>
<evidence type="ECO:0000313" key="3">
    <source>
        <dbReference type="Proteomes" id="UP000199308"/>
    </source>
</evidence>
<gene>
    <name evidence="2" type="ORF">SAMN05660429_01226</name>
</gene>
<dbReference type="GO" id="GO:0006313">
    <property type="term" value="P:DNA transposition"/>
    <property type="evidence" value="ECO:0007669"/>
    <property type="project" value="InterPro"/>
</dbReference>
<protein>
    <recommendedName>
        <fullName evidence="1">Transposase IS200-like domain-containing protein</fullName>
    </recommendedName>
</protein>
<keyword evidence="3" id="KW-1185">Reference proteome</keyword>
<dbReference type="RefSeq" id="WP_093328520.1">
    <property type="nucleotide sequence ID" value="NZ_AP027363.1"/>
</dbReference>
<feature type="domain" description="Transposase IS200-like" evidence="1">
    <location>
        <begin position="12"/>
        <end position="187"/>
    </location>
</feature>
<dbReference type="InterPro" id="IPR002686">
    <property type="entry name" value="Transposase_17"/>
</dbReference>
<organism evidence="2 3">
    <name type="scientific">Thalassotalea agarivorans</name>
    <name type="common">Thalassomonas agarivorans</name>
    <dbReference type="NCBI Taxonomy" id="349064"/>
    <lineage>
        <taxon>Bacteria</taxon>
        <taxon>Pseudomonadati</taxon>
        <taxon>Pseudomonadota</taxon>
        <taxon>Gammaproteobacteria</taxon>
        <taxon>Alteromonadales</taxon>
        <taxon>Colwelliaceae</taxon>
        <taxon>Thalassotalea</taxon>
    </lineage>
</organism>
<dbReference type="GO" id="GO:0003677">
    <property type="term" value="F:DNA binding"/>
    <property type="evidence" value="ECO:0007669"/>
    <property type="project" value="InterPro"/>
</dbReference>
<evidence type="ECO:0000259" key="1">
    <source>
        <dbReference type="SMART" id="SM01321"/>
    </source>
</evidence>
<dbReference type="AlphaFoldDB" id="A0A1I0CL76"/>
<dbReference type="GO" id="GO:0004803">
    <property type="term" value="F:transposase activity"/>
    <property type="evidence" value="ECO:0007669"/>
    <property type="project" value="InterPro"/>
</dbReference>
<proteinExistence type="predicted"/>
<dbReference type="EMBL" id="FOHK01000005">
    <property type="protein sequence ID" value="SET19944.1"/>
    <property type="molecule type" value="Genomic_DNA"/>
</dbReference>